<dbReference type="GO" id="GO:0016887">
    <property type="term" value="F:ATP hydrolysis activity"/>
    <property type="evidence" value="ECO:0007669"/>
    <property type="project" value="InterPro"/>
</dbReference>
<dbReference type="CDD" id="cd03263">
    <property type="entry name" value="ABC_subfamily_A"/>
    <property type="match status" value="2"/>
</dbReference>
<evidence type="ECO:0000256" key="8">
    <source>
        <dbReference type="SAM" id="Phobius"/>
    </source>
</evidence>
<protein>
    <submittedName>
        <fullName evidence="10">CSON014236 protein</fullName>
    </submittedName>
</protein>
<feature type="transmembrane region" description="Helical" evidence="8">
    <location>
        <begin position="1559"/>
        <end position="1579"/>
    </location>
</feature>
<dbReference type="PANTHER" id="PTHR19229:SF241">
    <property type="entry name" value="ABC TRANSPORTER DOMAIN-CONTAINING PROTEIN"/>
    <property type="match status" value="1"/>
</dbReference>
<dbReference type="GO" id="GO:0005319">
    <property type="term" value="F:lipid transporter activity"/>
    <property type="evidence" value="ECO:0007669"/>
    <property type="project" value="TreeGrafter"/>
</dbReference>
<feature type="transmembrane region" description="Helical" evidence="8">
    <location>
        <begin position="671"/>
        <end position="691"/>
    </location>
</feature>
<reference evidence="10" key="1">
    <citation type="submission" date="2018-07" db="EMBL/GenBank/DDBJ databases">
        <authorList>
            <person name="Quirk P.G."/>
            <person name="Krulwich T.A."/>
        </authorList>
    </citation>
    <scope>NUCLEOTIDE SEQUENCE</scope>
</reference>
<dbReference type="OMA" id="FEEGHIN"/>
<dbReference type="GO" id="GO:0140359">
    <property type="term" value="F:ABC-type transporter activity"/>
    <property type="evidence" value="ECO:0007669"/>
    <property type="project" value="InterPro"/>
</dbReference>
<feature type="domain" description="ABC transporter" evidence="9">
    <location>
        <begin position="1715"/>
        <end position="1935"/>
    </location>
</feature>
<dbReference type="InterPro" id="IPR013525">
    <property type="entry name" value="ABC2_TM"/>
</dbReference>
<name>A0A336MMD2_CULSO</name>
<feature type="transmembrane region" description="Helical" evidence="8">
    <location>
        <begin position="1446"/>
        <end position="1468"/>
    </location>
</feature>
<dbReference type="InterPro" id="IPR003439">
    <property type="entry name" value="ABC_transporter-like_ATP-bd"/>
</dbReference>
<dbReference type="GO" id="GO:0005524">
    <property type="term" value="F:ATP binding"/>
    <property type="evidence" value="ECO:0007669"/>
    <property type="project" value="UniProtKB-KW"/>
</dbReference>
<feature type="transmembrane region" description="Helical" evidence="8">
    <location>
        <begin position="1526"/>
        <end position="1547"/>
    </location>
</feature>
<dbReference type="SUPFAM" id="SSF52540">
    <property type="entry name" value="P-loop containing nucleoside triphosphate hydrolases"/>
    <property type="match status" value="2"/>
</dbReference>
<evidence type="ECO:0000256" key="5">
    <source>
        <dbReference type="ARBA" id="ARBA00022989"/>
    </source>
</evidence>
<evidence type="ECO:0000256" key="2">
    <source>
        <dbReference type="ARBA" id="ARBA00022692"/>
    </source>
</evidence>
<comment type="subcellular location">
    <subcellularLocation>
        <location evidence="1">Membrane</location>
        <topology evidence="1">Multi-pass membrane protein</topology>
    </subcellularLocation>
</comment>
<dbReference type="EMBL" id="UFQT01000780">
    <property type="protein sequence ID" value="SSX27168.1"/>
    <property type="molecule type" value="Genomic_DNA"/>
</dbReference>
<dbReference type="Pfam" id="PF12698">
    <property type="entry name" value="ABC2_membrane_3"/>
    <property type="match status" value="2"/>
</dbReference>
<feature type="transmembrane region" description="Helical" evidence="8">
    <location>
        <begin position="1489"/>
        <end position="1514"/>
    </location>
</feature>
<feature type="compositionally biased region" description="Low complexity" evidence="7">
    <location>
        <begin position="578"/>
        <end position="603"/>
    </location>
</feature>
<keyword evidence="6 8" id="KW-0472">Membrane</keyword>
<evidence type="ECO:0000256" key="4">
    <source>
        <dbReference type="ARBA" id="ARBA00022840"/>
    </source>
</evidence>
<gene>
    <name evidence="10" type="primary">CSON014236</name>
</gene>
<dbReference type="GO" id="GO:0016020">
    <property type="term" value="C:membrane"/>
    <property type="evidence" value="ECO:0007669"/>
    <property type="project" value="UniProtKB-SubCell"/>
</dbReference>
<dbReference type="InterPro" id="IPR003593">
    <property type="entry name" value="AAA+_ATPase"/>
</dbReference>
<feature type="transmembrane region" description="Helical" evidence="8">
    <location>
        <begin position="1272"/>
        <end position="1295"/>
    </location>
</feature>
<keyword evidence="3" id="KW-0547">Nucleotide-binding</keyword>
<dbReference type="VEuPathDB" id="VectorBase:CSON014236"/>
<evidence type="ECO:0000256" key="1">
    <source>
        <dbReference type="ARBA" id="ARBA00004141"/>
    </source>
</evidence>
<feature type="region of interest" description="Disordered" evidence="7">
    <location>
        <begin position="573"/>
        <end position="603"/>
    </location>
</feature>
<accession>A0A336MMD2</accession>
<keyword evidence="4" id="KW-0067">ATP-binding</keyword>
<dbReference type="PROSITE" id="PS50893">
    <property type="entry name" value="ABC_TRANSPORTER_2"/>
    <property type="match status" value="2"/>
</dbReference>
<feature type="transmembrane region" description="Helical" evidence="8">
    <location>
        <begin position="790"/>
        <end position="809"/>
    </location>
</feature>
<keyword evidence="5 8" id="KW-1133">Transmembrane helix</keyword>
<feature type="domain" description="ABC transporter" evidence="9">
    <location>
        <begin position="902"/>
        <end position="1132"/>
    </location>
</feature>
<proteinExistence type="predicted"/>
<evidence type="ECO:0000256" key="6">
    <source>
        <dbReference type="ARBA" id="ARBA00023136"/>
    </source>
</evidence>
<evidence type="ECO:0000313" key="10">
    <source>
        <dbReference type="EMBL" id="SSX27168.1"/>
    </source>
</evidence>
<evidence type="ECO:0000256" key="3">
    <source>
        <dbReference type="ARBA" id="ARBA00022741"/>
    </source>
</evidence>
<dbReference type="SMART" id="SM00382">
    <property type="entry name" value="AAA"/>
    <property type="match status" value="2"/>
</dbReference>
<sequence>MRLLGVKYNGTHVKALLRKDYLVRRRQPWMTLVQYLWPCVIFLALYILRNRFKAYTVDECQFPTRQLPSSNNLLPFFQSYICSIENKCLSVNEYHEVPDYEDAPVTPVLNIVQTFLNEEKLYNAIINLPIEKNFIGTVISVVTHPQFKYIENNSLRLGKLLPEVEKIVGANFDPDSLFSDTSTFSNFGKILCHHPFPRGDSIRIVNNILNSEDFNGADKREIDALPTEYCKQLYMDITNSNYGKITWSHIKPIIQGKILYGPDNNQTREIIQNANQTFSDMARLKKFLKSIDNTFDLLKSDEEFKEKYNQLIRLAKSPLIKQLAGDSFNPEGVEQTLNGILNDKRISNTVRVISNLFDCYSVDRFIPVSSETALEDKAFELSDDKLLYAGIYFTEDAKTNETAYKLRMNIDDTPVTSEVRNRFWFPGPEGNMALDLRYHRGFVQIQQSVDMAIIKVEKNKKKVEHGDAIDEVFAGWDKDHASSTQGPFPNVNFDNDEDDGFDDFESDSSDGDKDLKVSVGINNPFAKNENDDGFGSFEDDSDEVTEVPQTTAATQATNNVSTLPEITTTLAPDIENPTTLTTNSISSSESVTSTEKSTTTTPEDSFEFYEEDVVGVKSKNETGRRKRQLGSLLDRFFANNRKNKTIDLDDMKYYTKQFPYPKYQADDFKKGLYLAQAVQMSFFFALIVQIASSVRQRIWIKESGNITLMRTMGLVKSAEIISWIITTIFELTIIMILVLIVLYTGGILVTSSKLFMFTFLMAFSCCVVSFCFMCSTFFSSASIGTVSSVIFFLITFMPYIIIISLGATLQVGGKIAASLSASTAFCYAWRFIMRTELQQKELGFSNAFEGNIEDNDFKFGFVMIIIDTIIYTLIGTICEKFFYDDNNFYEVSRKQIDKNHGAELINVTKIYEGTTKKAVDNVSLVLKRDHVTALLGRNGAGKSTIIKMLTGQLQASEGDIFLPLNYDLITGNKNNQEKIGLCAQNNILIPNLTAKEHLELYAKIKMRSGFNSEIKRVLSNLKFGKYRNYSSQELSGGYKRRLCIAIAFIASPNLVILDEPCTGVDTKARKNIWSLIESLRKGRAVALATHFLDEAEQLSDKIVIVNQGKIVSENTMDTLKNEFTKSFELSVQFQGMNERDKTLICDNIRNTIKEVVPSAHVSNSTSSSYNLNIPYKNEKNEYYDFEPFIKSLEKLQNQRKIHSFNITTTNLSDIFKKYSENEMNGNHEINGNSDNTMHEIPIKDMEDEVEISTKTIVTSLFWKRLTHFIRNYRMLLCILVLPVVFECIAMIFLIIRPPGEYDTALELGKGLYPGSTEFYSNEASHDPNDTVSKYSEKIYDDLMQHCEGSCELFNSSKETFNWILRTSDDYIERRYGGISVNHSNLAIWYNNKGYHSMASYINVLNNAVLRKELNETSFKIRTINHPFKLNDDGLSFSSVLTQVADAGVSLIILIAFSLVLAGASVYIVSERISGEKLQQKLCGVSFHTYWGVTFLWDFILYGLAVIAAVIVFLIFNLPLYVDRDQLPGIVLLLFLYGFATIPLVHIVEKLFSDASFANMTIFCMNVIIALATLTIIILMDVLMETDEDEEIRNVLNRVFLIFPQHALADGLLEICKNYIQSKLFERYFINTYKSPVASDLLLPHFAALITVGIICIIINYIIESKMLEKFFTKTESKEMHESDSSSLATELEFISIQNTMKRLDTYDMARQNCALNVVNVYKKYHGHDDYAVKNVSFHVKDGECFGLLGANGAGKSTLFGILSGQILQTSGYVKVRSEKGISYCPQTNALDPLLTVEEVIRFYGRLRKIRDLNELTEKTLTSLHLTQYKNVLVKNLSGGNRRKLSVAVTCFGNTNIVLMDEPTSDMDPITRNLVYKIIKELIKNNRAVILTSHSISEIENICHRIAVLKDGKILSHGTPRYLKENFGNSYVDIPSEFPTATDVIKQSHSTQFVVKIKLNDDEIENGDIINMQHRDPDSKILLSELFAKLNNLKNSYNILYTVSECLLDRIFESILESGSLQKGHFNQAYNHTSETPT</sequence>
<feature type="transmembrane region" description="Helical" evidence="8">
    <location>
        <begin position="755"/>
        <end position="778"/>
    </location>
</feature>
<feature type="transmembrane region" description="Helical" evidence="8">
    <location>
        <begin position="720"/>
        <end position="743"/>
    </location>
</feature>
<feature type="compositionally biased region" description="Acidic residues" evidence="7">
    <location>
        <begin position="494"/>
        <end position="509"/>
    </location>
</feature>
<feature type="transmembrane region" description="Helical" evidence="8">
    <location>
        <begin position="29"/>
        <end position="48"/>
    </location>
</feature>
<feature type="region of interest" description="Disordered" evidence="7">
    <location>
        <begin position="478"/>
        <end position="516"/>
    </location>
</feature>
<keyword evidence="2 8" id="KW-0812">Transmembrane</keyword>
<organism evidence="10">
    <name type="scientific">Culicoides sonorensis</name>
    <name type="common">Biting midge</name>
    <dbReference type="NCBI Taxonomy" id="179676"/>
    <lineage>
        <taxon>Eukaryota</taxon>
        <taxon>Metazoa</taxon>
        <taxon>Ecdysozoa</taxon>
        <taxon>Arthropoda</taxon>
        <taxon>Hexapoda</taxon>
        <taxon>Insecta</taxon>
        <taxon>Pterygota</taxon>
        <taxon>Neoptera</taxon>
        <taxon>Endopterygota</taxon>
        <taxon>Diptera</taxon>
        <taxon>Nematocera</taxon>
        <taxon>Chironomoidea</taxon>
        <taxon>Ceratopogonidae</taxon>
        <taxon>Ceratopogoninae</taxon>
        <taxon>Culicoides</taxon>
        <taxon>Monoculicoides</taxon>
    </lineage>
</organism>
<dbReference type="Gene3D" id="3.40.50.300">
    <property type="entry name" value="P-loop containing nucleotide triphosphate hydrolases"/>
    <property type="match status" value="2"/>
</dbReference>
<dbReference type="PANTHER" id="PTHR19229">
    <property type="entry name" value="ATP-BINDING CASSETTE TRANSPORTER SUBFAMILY A ABCA"/>
    <property type="match status" value="1"/>
</dbReference>
<dbReference type="FunFam" id="3.40.50.300:FF:001253">
    <property type="entry name" value="ATP-binding cassette protein subfamily A, member 10"/>
    <property type="match status" value="1"/>
</dbReference>
<dbReference type="InterPro" id="IPR026082">
    <property type="entry name" value="ABCA"/>
</dbReference>
<evidence type="ECO:0000259" key="9">
    <source>
        <dbReference type="PROSITE" id="PS50893"/>
    </source>
</evidence>
<dbReference type="Pfam" id="PF00005">
    <property type="entry name" value="ABC_tran"/>
    <property type="match status" value="2"/>
</dbReference>
<feature type="transmembrane region" description="Helical" evidence="8">
    <location>
        <begin position="1641"/>
        <end position="1662"/>
    </location>
</feature>
<evidence type="ECO:0000256" key="7">
    <source>
        <dbReference type="SAM" id="MobiDB-lite"/>
    </source>
</evidence>
<dbReference type="InterPro" id="IPR027417">
    <property type="entry name" value="P-loop_NTPase"/>
</dbReference>